<dbReference type="Proteomes" id="UP001589748">
    <property type="component" value="Unassembled WGS sequence"/>
</dbReference>
<evidence type="ECO:0000256" key="7">
    <source>
        <dbReference type="SAM" id="Phobius"/>
    </source>
</evidence>
<dbReference type="InterPro" id="IPR000045">
    <property type="entry name" value="Prepilin_IV_endopep_pep"/>
</dbReference>
<evidence type="ECO:0000313" key="10">
    <source>
        <dbReference type="EMBL" id="MFB9377822.1"/>
    </source>
</evidence>
<feature type="transmembrane region" description="Helical" evidence="7">
    <location>
        <begin position="163"/>
        <end position="181"/>
    </location>
</feature>
<dbReference type="PANTHER" id="PTHR30487:SF0">
    <property type="entry name" value="PREPILIN LEADER PEPTIDASE_N-METHYLTRANSFERASE-RELATED"/>
    <property type="match status" value="1"/>
</dbReference>
<dbReference type="InterPro" id="IPR010627">
    <property type="entry name" value="Prepilin_pept_A24_N"/>
</dbReference>
<evidence type="ECO:0000256" key="5">
    <source>
        <dbReference type="ARBA" id="ARBA00022989"/>
    </source>
</evidence>
<dbReference type="Pfam" id="PF06750">
    <property type="entry name" value="A24_N_bact"/>
    <property type="match status" value="1"/>
</dbReference>
<keyword evidence="10" id="KW-0378">Hydrolase</keyword>
<feature type="transmembrane region" description="Helical" evidence="7">
    <location>
        <begin position="12"/>
        <end position="33"/>
    </location>
</feature>
<keyword evidence="5 7" id="KW-1133">Transmembrane helix</keyword>
<organism evidence="10 11">
    <name type="scientific">Kineococcus gynurae</name>
    <dbReference type="NCBI Taxonomy" id="452979"/>
    <lineage>
        <taxon>Bacteria</taxon>
        <taxon>Bacillati</taxon>
        <taxon>Actinomycetota</taxon>
        <taxon>Actinomycetes</taxon>
        <taxon>Kineosporiales</taxon>
        <taxon>Kineosporiaceae</taxon>
        <taxon>Kineococcus</taxon>
    </lineage>
</organism>
<feature type="transmembrane region" description="Helical" evidence="7">
    <location>
        <begin position="212"/>
        <end position="232"/>
    </location>
</feature>
<evidence type="ECO:0000256" key="6">
    <source>
        <dbReference type="ARBA" id="ARBA00023136"/>
    </source>
</evidence>
<comment type="subcellular location">
    <subcellularLocation>
        <location evidence="1">Cell membrane</location>
        <topology evidence="1">Multi-pass membrane protein</topology>
    </subcellularLocation>
</comment>
<accession>A0ABV5LUR1</accession>
<feature type="transmembrane region" description="Helical" evidence="7">
    <location>
        <begin position="109"/>
        <end position="128"/>
    </location>
</feature>
<proteinExistence type="inferred from homology"/>
<dbReference type="RefSeq" id="WP_380137817.1">
    <property type="nucleotide sequence ID" value="NZ_JBHLUI010000008.1"/>
</dbReference>
<evidence type="ECO:0000256" key="3">
    <source>
        <dbReference type="ARBA" id="ARBA00022475"/>
    </source>
</evidence>
<sequence>MPVPDLLTQALPVLVTVAGITGLLIGSFLNVVIHRVPMGESVVSPPSRCPGCGAGIRPYDNVPVLSWVLLRGRCRSCAAPISARYPLVELATGLLFAVVTLWVGRAGEWWVLPAHLYLAAIAVALTMIDLDVHRLPDVIVLPSYPVALLLLGTAAVTGGSGDAFVRALLGGSALFALYALIWIVRPGGIGLGDVKLSGLLGLYLAWWGWDVLLVGAFAMFVLGGVAGVGLLLRGRAGRRTRLAFGPAMLAGGFLALFAGPVLAAWYLGLMGLGATV</sequence>
<feature type="transmembrane region" description="Helical" evidence="7">
    <location>
        <begin position="244"/>
        <end position="267"/>
    </location>
</feature>
<dbReference type="GO" id="GO:0016787">
    <property type="term" value="F:hydrolase activity"/>
    <property type="evidence" value="ECO:0007669"/>
    <property type="project" value="UniProtKB-KW"/>
</dbReference>
<evidence type="ECO:0000256" key="1">
    <source>
        <dbReference type="ARBA" id="ARBA00004651"/>
    </source>
</evidence>
<feature type="transmembrane region" description="Helical" evidence="7">
    <location>
        <begin position="135"/>
        <end position="157"/>
    </location>
</feature>
<evidence type="ECO:0000256" key="2">
    <source>
        <dbReference type="ARBA" id="ARBA00005801"/>
    </source>
</evidence>
<dbReference type="PANTHER" id="PTHR30487">
    <property type="entry name" value="TYPE 4 PREPILIN-LIKE PROTEINS LEADER PEPTIDE-PROCESSING ENZYME"/>
    <property type="match status" value="1"/>
</dbReference>
<comment type="similarity">
    <text evidence="2">Belongs to the peptidase A24 family.</text>
</comment>
<dbReference type="EC" id="3.4.23.-" evidence="10"/>
<evidence type="ECO:0000259" key="8">
    <source>
        <dbReference type="Pfam" id="PF01478"/>
    </source>
</evidence>
<keyword evidence="11" id="KW-1185">Reference proteome</keyword>
<evidence type="ECO:0000256" key="4">
    <source>
        <dbReference type="ARBA" id="ARBA00022692"/>
    </source>
</evidence>
<comment type="caution">
    <text evidence="10">The sequence shown here is derived from an EMBL/GenBank/DDBJ whole genome shotgun (WGS) entry which is preliminary data.</text>
</comment>
<name>A0ABV5LUR1_9ACTN</name>
<evidence type="ECO:0000313" key="11">
    <source>
        <dbReference type="Proteomes" id="UP001589748"/>
    </source>
</evidence>
<feature type="domain" description="Prepilin peptidase A24 N-terminal" evidence="9">
    <location>
        <begin position="20"/>
        <end position="101"/>
    </location>
</feature>
<gene>
    <name evidence="10" type="ORF">ACFFVI_12675</name>
</gene>
<reference evidence="10 11" key="1">
    <citation type="submission" date="2024-09" db="EMBL/GenBank/DDBJ databases">
        <authorList>
            <person name="Sun Q."/>
            <person name="Mori K."/>
        </authorList>
    </citation>
    <scope>NUCLEOTIDE SEQUENCE [LARGE SCALE GENOMIC DNA]</scope>
    <source>
        <strain evidence="10 11">TISTR 1856</strain>
    </source>
</reference>
<keyword evidence="4 7" id="KW-0812">Transmembrane</keyword>
<dbReference type="InterPro" id="IPR050882">
    <property type="entry name" value="Prepilin_peptidase/N-MTase"/>
</dbReference>
<keyword evidence="6 7" id="KW-0472">Membrane</keyword>
<dbReference type="Pfam" id="PF01478">
    <property type="entry name" value="Peptidase_A24"/>
    <property type="match status" value="1"/>
</dbReference>
<dbReference type="Gene3D" id="1.20.120.1220">
    <property type="match status" value="1"/>
</dbReference>
<evidence type="ECO:0000259" key="9">
    <source>
        <dbReference type="Pfam" id="PF06750"/>
    </source>
</evidence>
<keyword evidence="3" id="KW-1003">Cell membrane</keyword>
<feature type="domain" description="Prepilin type IV endopeptidase peptidase" evidence="8">
    <location>
        <begin position="117"/>
        <end position="226"/>
    </location>
</feature>
<dbReference type="EMBL" id="JBHMDM010000007">
    <property type="protein sequence ID" value="MFB9377822.1"/>
    <property type="molecule type" value="Genomic_DNA"/>
</dbReference>
<protein>
    <submittedName>
        <fullName evidence="10">Prepilin peptidase</fullName>
        <ecNumber evidence="10">3.4.23.-</ecNumber>
    </submittedName>
</protein>